<name>A0A0M4LHG9_9HYPH</name>
<dbReference type="InterPro" id="IPR002052">
    <property type="entry name" value="DNA_methylase_N6_adenine_CS"/>
</dbReference>
<dbReference type="PROSITE" id="PS00092">
    <property type="entry name" value="N6_MTASE"/>
    <property type="match status" value="1"/>
</dbReference>
<dbReference type="NCBIfam" id="TIGR03534">
    <property type="entry name" value="RF_mod_PrmC"/>
    <property type="match status" value="1"/>
</dbReference>
<dbReference type="KEGG" id="banc:PU02_1293"/>
<dbReference type="AlphaFoldDB" id="A0A0M4LHG9"/>
<proteinExistence type="inferred from homology"/>
<dbReference type="Gene3D" id="1.10.8.10">
    <property type="entry name" value="DNA helicase RuvA subunit, C-terminal domain"/>
    <property type="match status" value="1"/>
</dbReference>
<evidence type="ECO:0000313" key="8">
    <source>
        <dbReference type="EMBL" id="ALE04107.1"/>
    </source>
</evidence>
<evidence type="ECO:0000256" key="2">
    <source>
        <dbReference type="ARBA" id="ARBA00022679"/>
    </source>
</evidence>
<evidence type="ECO:0000256" key="1">
    <source>
        <dbReference type="ARBA" id="ARBA00022603"/>
    </source>
</evidence>
<dbReference type="Pfam" id="PF05175">
    <property type="entry name" value="MTS"/>
    <property type="match status" value="1"/>
</dbReference>
<dbReference type="PATRIC" id="fig|1318743.3.peg.1309"/>
<dbReference type="GO" id="GO:0032259">
    <property type="term" value="P:methylation"/>
    <property type="evidence" value="ECO:0007669"/>
    <property type="project" value="UniProtKB-KW"/>
</dbReference>
<feature type="domain" description="Release factor glutamine methyltransferase N-terminal" evidence="7">
    <location>
        <begin position="6"/>
        <end position="76"/>
    </location>
</feature>
<organism evidence="8 9">
    <name type="scientific">Bartonella ancashensis</name>
    <dbReference type="NCBI Taxonomy" id="1318743"/>
    <lineage>
        <taxon>Bacteria</taxon>
        <taxon>Pseudomonadati</taxon>
        <taxon>Pseudomonadota</taxon>
        <taxon>Alphaproteobacteria</taxon>
        <taxon>Hyphomicrobiales</taxon>
        <taxon>Bartonellaceae</taxon>
        <taxon>Bartonella</taxon>
    </lineage>
</organism>
<evidence type="ECO:0000256" key="4">
    <source>
        <dbReference type="ARBA" id="ARBA00048391"/>
    </source>
</evidence>
<keyword evidence="1 5" id="KW-0489">Methyltransferase</keyword>
<evidence type="ECO:0000313" key="9">
    <source>
        <dbReference type="Proteomes" id="UP000057213"/>
    </source>
</evidence>
<protein>
    <recommendedName>
        <fullName evidence="5">Release factor glutamine methyltransferase</fullName>
        <shortName evidence="5">RF MTase</shortName>
        <ecNumber evidence="5">2.1.1.297</ecNumber>
    </recommendedName>
    <alternativeName>
        <fullName evidence="5">N5-glutamine methyltransferase PrmC</fullName>
    </alternativeName>
    <alternativeName>
        <fullName evidence="5">Protein-(glutamine-N5) MTase PrmC</fullName>
    </alternativeName>
    <alternativeName>
        <fullName evidence="5">Protein-glutamine N-methyltransferase PrmC</fullName>
    </alternativeName>
</protein>
<feature type="binding site" evidence="5">
    <location>
        <begin position="125"/>
        <end position="129"/>
    </location>
    <ligand>
        <name>S-adenosyl-L-methionine</name>
        <dbReference type="ChEBI" id="CHEBI:59789"/>
    </ligand>
</feature>
<comment type="function">
    <text evidence="5">Methylates the class 1 translation termination release factors RF1/PrfA and RF2/PrfB on the glutamine residue of the universally conserved GGQ motif.</text>
</comment>
<evidence type="ECO:0000256" key="5">
    <source>
        <dbReference type="HAMAP-Rule" id="MF_02126"/>
    </source>
</evidence>
<feature type="binding site" evidence="5">
    <location>
        <position position="148"/>
    </location>
    <ligand>
        <name>S-adenosyl-L-methionine</name>
        <dbReference type="ChEBI" id="CHEBI:59789"/>
    </ligand>
</feature>
<dbReference type="GO" id="GO:0003676">
    <property type="term" value="F:nucleic acid binding"/>
    <property type="evidence" value="ECO:0007669"/>
    <property type="project" value="InterPro"/>
</dbReference>
<dbReference type="InterPro" id="IPR007848">
    <property type="entry name" value="Small_mtfrase_dom"/>
</dbReference>
<keyword evidence="2 5" id="KW-0808">Transferase</keyword>
<dbReference type="STRING" id="1318743.PU02_1293"/>
<dbReference type="PANTHER" id="PTHR18895">
    <property type="entry name" value="HEMK METHYLTRANSFERASE"/>
    <property type="match status" value="1"/>
</dbReference>
<dbReference type="Proteomes" id="UP000057213">
    <property type="component" value="Chromosome"/>
</dbReference>
<dbReference type="GO" id="GO:0102559">
    <property type="term" value="F:peptide chain release factor N(5)-glutamine methyltransferase activity"/>
    <property type="evidence" value="ECO:0007669"/>
    <property type="project" value="UniProtKB-EC"/>
</dbReference>
<dbReference type="EC" id="2.1.1.297" evidence="5"/>
<feature type="binding site" evidence="5">
    <location>
        <begin position="191"/>
        <end position="194"/>
    </location>
    <ligand>
        <name>substrate</name>
    </ligand>
</feature>
<reference evidence="8 9" key="1">
    <citation type="journal article" date="2015" name="Genome Announc.">
        <title>Complete Genome Sequence of Bartonella ancashensis Strain 20.00, Isolated from the Blood of a Patient with Verruga Peruana.</title>
        <authorList>
            <person name="Hang J."/>
            <person name="Mullins K.E."/>
            <person name="Clifford R.J."/>
            <person name="Onmus-Leone F."/>
            <person name="Yang Y."/>
            <person name="Jiang J."/>
            <person name="Leguia M."/>
            <person name="Kasper M.R."/>
            <person name="Maguina C."/>
            <person name="Lesho E.P."/>
            <person name="Jarman R.G."/>
            <person name="Richards A.L."/>
            <person name="Blazes D."/>
        </authorList>
    </citation>
    <scope>NUCLEOTIDE SEQUENCE [LARGE SCALE GENOMIC DNA]</scope>
    <source>
        <strain evidence="8 9">20.00</strain>
    </source>
</reference>
<dbReference type="NCBIfam" id="TIGR00536">
    <property type="entry name" value="hemK_fam"/>
    <property type="match status" value="1"/>
</dbReference>
<evidence type="ECO:0000259" key="6">
    <source>
        <dbReference type="Pfam" id="PF05175"/>
    </source>
</evidence>
<feature type="binding site" evidence="5">
    <location>
        <position position="191"/>
    </location>
    <ligand>
        <name>S-adenosyl-L-methionine</name>
        <dbReference type="ChEBI" id="CHEBI:59789"/>
    </ligand>
</feature>
<dbReference type="InterPro" id="IPR029063">
    <property type="entry name" value="SAM-dependent_MTases_sf"/>
</dbReference>
<dbReference type="OrthoDB" id="9800643at2"/>
<dbReference type="Pfam" id="PF17827">
    <property type="entry name" value="PrmC_N"/>
    <property type="match status" value="1"/>
</dbReference>
<keyword evidence="9" id="KW-1185">Reference proteome</keyword>
<sequence length="286" mass="32069">MHHLSEAIQTTKETLSYNGIPEASLEAKLLVNWITKTNPTDIVIRPNIRLSPQQTAQLKKAIKQRIAGKPLYRIIGTREFYGIPFTLSRDTLEPRSDTETLVDLVLPILQQHAKRLENIIFLDMGTGSGAIAVALLKNVDKTHAVAVDISENALKTAVKNATNAKIAHRFTPLLSNWFNAVSGQFDLIISNPPYIPQKDIKNLAKEVRDHDPLRALIGGKDGLYFYKKLARESINHLKEGGHIAVEVGYSQNEIVCDIFEQNGFKCLETRKDLNNIPRALLFSFNH</sequence>
<accession>A0A0M4LHG9</accession>
<dbReference type="SUPFAM" id="SSF53335">
    <property type="entry name" value="S-adenosyl-L-methionine-dependent methyltransferases"/>
    <property type="match status" value="1"/>
</dbReference>
<keyword evidence="3 5" id="KW-0949">S-adenosyl-L-methionine</keyword>
<dbReference type="EMBL" id="CP010401">
    <property type="protein sequence ID" value="ALE04107.1"/>
    <property type="molecule type" value="Genomic_DNA"/>
</dbReference>
<comment type="similarity">
    <text evidence="5">Belongs to the protein N5-glutamine methyltransferase family. PrmC subfamily.</text>
</comment>
<dbReference type="InterPro" id="IPR050320">
    <property type="entry name" value="N5-glutamine_MTase"/>
</dbReference>
<dbReference type="Gene3D" id="3.40.50.150">
    <property type="entry name" value="Vaccinia Virus protein VP39"/>
    <property type="match status" value="1"/>
</dbReference>
<dbReference type="InterPro" id="IPR019874">
    <property type="entry name" value="RF_methyltr_PrmC"/>
</dbReference>
<dbReference type="InterPro" id="IPR004556">
    <property type="entry name" value="HemK-like"/>
</dbReference>
<gene>
    <name evidence="5" type="primary">prmC</name>
    <name evidence="8" type="ORF">PU02_1293</name>
</gene>
<dbReference type="InterPro" id="IPR040758">
    <property type="entry name" value="PrmC_N"/>
</dbReference>
<evidence type="ECO:0000256" key="3">
    <source>
        <dbReference type="ARBA" id="ARBA00022691"/>
    </source>
</evidence>
<dbReference type="HAMAP" id="MF_02126">
    <property type="entry name" value="RF_methyltr_PrmC"/>
    <property type="match status" value="1"/>
</dbReference>
<dbReference type="CDD" id="cd02440">
    <property type="entry name" value="AdoMet_MTases"/>
    <property type="match status" value="1"/>
</dbReference>
<dbReference type="RefSeq" id="WP_053944544.1">
    <property type="nucleotide sequence ID" value="NZ_CP010401.1"/>
</dbReference>
<evidence type="ECO:0000259" key="7">
    <source>
        <dbReference type="Pfam" id="PF17827"/>
    </source>
</evidence>
<comment type="catalytic activity">
    <reaction evidence="4 5">
        <text>L-glutaminyl-[peptide chain release factor] + S-adenosyl-L-methionine = N(5)-methyl-L-glutaminyl-[peptide chain release factor] + S-adenosyl-L-homocysteine + H(+)</text>
        <dbReference type="Rhea" id="RHEA:42896"/>
        <dbReference type="Rhea" id="RHEA-COMP:10271"/>
        <dbReference type="Rhea" id="RHEA-COMP:10272"/>
        <dbReference type="ChEBI" id="CHEBI:15378"/>
        <dbReference type="ChEBI" id="CHEBI:30011"/>
        <dbReference type="ChEBI" id="CHEBI:57856"/>
        <dbReference type="ChEBI" id="CHEBI:59789"/>
        <dbReference type="ChEBI" id="CHEBI:61891"/>
        <dbReference type="EC" id="2.1.1.297"/>
    </reaction>
</comment>
<dbReference type="PANTHER" id="PTHR18895:SF74">
    <property type="entry name" value="MTRF1L RELEASE FACTOR GLUTAMINE METHYLTRANSFERASE"/>
    <property type="match status" value="1"/>
</dbReference>
<feature type="domain" description="Methyltransferase small" evidence="6">
    <location>
        <begin position="117"/>
        <end position="201"/>
    </location>
</feature>
<feature type="binding site" evidence="5">
    <location>
        <position position="177"/>
    </location>
    <ligand>
        <name>S-adenosyl-L-methionine</name>
        <dbReference type="ChEBI" id="CHEBI:59789"/>
    </ligand>
</feature>